<keyword evidence="2" id="KW-0503">Monooxygenase</keyword>
<reference evidence="2" key="1">
    <citation type="submission" date="2020-11" db="EMBL/GenBank/DDBJ databases">
        <title>Sequencing the genomes of 1000 actinobacteria strains.</title>
        <authorList>
            <person name="Klenk H.-P."/>
        </authorList>
    </citation>
    <scope>NUCLEOTIDE SEQUENCE</scope>
    <source>
        <strain evidence="2">DSM 45356</strain>
    </source>
</reference>
<evidence type="ECO:0000313" key="2">
    <source>
        <dbReference type="EMBL" id="MBG6136686.1"/>
    </source>
</evidence>
<keyword evidence="3" id="KW-1185">Reference proteome</keyword>
<dbReference type="InterPro" id="IPR036661">
    <property type="entry name" value="Luciferase-like_sf"/>
</dbReference>
<protein>
    <submittedName>
        <fullName evidence="2">Alkanesulfonate monooxygenase SsuD/methylene tetrahydromethanopterin reductase-like flavin-dependent oxidoreductase (Luciferase family)</fullName>
    </submittedName>
</protein>
<dbReference type="GO" id="GO:0016705">
    <property type="term" value="F:oxidoreductase activity, acting on paired donors, with incorporation or reduction of molecular oxygen"/>
    <property type="evidence" value="ECO:0007669"/>
    <property type="project" value="InterPro"/>
</dbReference>
<dbReference type="EMBL" id="JADOUF010000001">
    <property type="protein sequence ID" value="MBG6136686.1"/>
    <property type="molecule type" value="Genomic_DNA"/>
</dbReference>
<organism evidence="2 3">
    <name type="scientific">Longispora fulva</name>
    <dbReference type="NCBI Taxonomy" id="619741"/>
    <lineage>
        <taxon>Bacteria</taxon>
        <taxon>Bacillati</taxon>
        <taxon>Actinomycetota</taxon>
        <taxon>Actinomycetes</taxon>
        <taxon>Micromonosporales</taxon>
        <taxon>Micromonosporaceae</taxon>
        <taxon>Longispora</taxon>
    </lineage>
</organism>
<dbReference type="GO" id="GO:0009294">
    <property type="term" value="P:DNA-mediated transformation"/>
    <property type="evidence" value="ECO:0007669"/>
    <property type="project" value="InterPro"/>
</dbReference>
<evidence type="ECO:0000313" key="3">
    <source>
        <dbReference type="Proteomes" id="UP000622552"/>
    </source>
</evidence>
<dbReference type="GO" id="GO:0004497">
    <property type="term" value="F:monooxygenase activity"/>
    <property type="evidence" value="ECO:0007669"/>
    <property type="project" value="UniProtKB-KW"/>
</dbReference>
<dbReference type="SUPFAM" id="SSF51679">
    <property type="entry name" value="Bacterial luciferase-like"/>
    <property type="match status" value="1"/>
</dbReference>
<dbReference type="Pfam" id="PF02481">
    <property type="entry name" value="DNA_processg_A"/>
    <property type="match status" value="1"/>
</dbReference>
<feature type="domain" description="Smf/DprA SLOG" evidence="1">
    <location>
        <begin position="1"/>
        <end position="50"/>
    </location>
</feature>
<proteinExistence type="predicted"/>
<evidence type="ECO:0000259" key="1">
    <source>
        <dbReference type="Pfam" id="PF02481"/>
    </source>
</evidence>
<keyword evidence="2" id="KW-0560">Oxidoreductase</keyword>
<dbReference type="Proteomes" id="UP000622552">
    <property type="component" value="Unassembled WGS sequence"/>
</dbReference>
<gene>
    <name evidence="2" type="ORF">IW245_002880</name>
</gene>
<dbReference type="InterPro" id="IPR057666">
    <property type="entry name" value="DrpA_SLOG"/>
</dbReference>
<comment type="caution">
    <text evidence="2">The sequence shown here is derived from an EMBL/GenBank/DDBJ whole genome shotgun (WGS) entry which is preliminary data.</text>
</comment>
<name>A0A8J7KKG7_9ACTN</name>
<dbReference type="AlphaFoldDB" id="A0A8J7KKG7"/>
<sequence length="122" mass="13311">MAVIASGHDIVYPPENHALRDKIVATGMVLSTYPPGMPIKRDQFLARNAIKRYCEAMAAVPYEFVDRTSLLGPVERIAERMKAYAQAGVTTLSIIVFDSDIEDGVQTLRSAVKALELSGVSD</sequence>
<accession>A0A8J7KKG7</accession>
<dbReference type="Gene3D" id="3.40.50.450">
    <property type="match status" value="1"/>
</dbReference>